<dbReference type="Proteomes" id="UP000808914">
    <property type="component" value="Unassembled WGS sequence"/>
</dbReference>
<keyword evidence="2" id="KW-1185">Reference proteome</keyword>
<dbReference type="EMBL" id="JAFBER010000003">
    <property type="protein sequence ID" value="MBM7644516.1"/>
    <property type="molecule type" value="Genomic_DNA"/>
</dbReference>
<evidence type="ECO:0000313" key="2">
    <source>
        <dbReference type="Proteomes" id="UP000808914"/>
    </source>
</evidence>
<sequence length="80" mass="9147">MTFRKIGADKKANVVKEASKSFVKGLTFNSIFDNDLTEEKANHTKEFSDKEILNHLLGRGKLSKIEVEDLKRAAKYRSFL</sequence>
<protein>
    <submittedName>
        <fullName evidence="1">Uncharacterized protein</fullName>
    </submittedName>
</protein>
<name>A0ABS2PX45_9BACL</name>
<proteinExistence type="predicted"/>
<reference evidence="1 2" key="1">
    <citation type="submission" date="2021-01" db="EMBL/GenBank/DDBJ databases">
        <title>Genomic Encyclopedia of Type Strains, Phase IV (KMG-IV): sequencing the most valuable type-strain genomes for metagenomic binning, comparative biology and taxonomic classification.</title>
        <authorList>
            <person name="Goeker M."/>
        </authorList>
    </citation>
    <scope>NUCLEOTIDE SEQUENCE [LARGE SCALE GENOMIC DNA]</scope>
    <source>
        <strain evidence="1 2">DSM 28236</strain>
    </source>
</reference>
<evidence type="ECO:0000313" key="1">
    <source>
        <dbReference type="EMBL" id="MBM7644516.1"/>
    </source>
</evidence>
<gene>
    <name evidence="1" type="ORF">JOD45_000709</name>
</gene>
<comment type="caution">
    <text evidence="1">The sequence shown here is derived from an EMBL/GenBank/DDBJ whole genome shotgun (WGS) entry which is preliminary data.</text>
</comment>
<dbReference type="RefSeq" id="WP_205002485.1">
    <property type="nucleotide sequence ID" value="NZ_JAFBER010000003.1"/>
</dbReference>
<accession>A0ABS2PX45</accession>
<organism evidence="1 2">
    <name type="scientific">Scopulibacillus daqui</name>
    <dbReference type="NCBI Taxonomy" id="1469162"/>
    <lineage>
        <taxon>Bacteria</taxon>
        <taxon>Bacillati</taxon>
        <taxon>Bacillota</taxon>
        <taxon>Bacilli</taxon>
        <taxon>Bacillales</taxon>
        <taxon>Sporolactobacillaceae</taxon>
        <taxon>Scopulibacillus</taxon>
    </lineage>
</organism>